<dbReference type="Pfam" id="PF10469">
    <property type="entry name" value="AKAP7_NLS"/>
    <property type="match status" value="1"/>
</dbReference>
<protein>
    <recommendedName>
        <fullName evidence="3">K Homology domain-containing protein</fullName>
    </recommendedName>
</protein>
<dbReference type="PIRSF" id="PIRSF027019">
    <property type="entry name" value="Euk_LigT"/>
    <property type="match status" value="1"/>
</dbReference>
<dbReference type="PANTHER" id="PTHR13360">
    <property type="entry name" value="ACTIVATING SIGNAL COINTEGRATOR 1 COMPLEX SUBUNIT 1"/>
    <property type="match status" value="1"/>
</dbReference>
<dbReference type="InterPro" id="IPR019510">
    <property type="entry name" value="AKAP7-like_phosphoesterase"/>
</dbReference>
<feature type="compositionally biased region" description="Basic and acidic residues" evidence="2">
    <location>
        <begin position="37"/>
        <end position="46"/>
    </location>
</feature>
<organism evidence="4 5">
    <name type="scientific">Caenorhabditis angaria</name>
    <dbReference type="NCBI Taxonomy" id="860376"/>
    <lineage>
        <taxon>Eukaryota</taxon>
        <taxon>Metazoa</taxon>
        <taxon>Ecdysozoa</taxon>
        <taxon>Nematoda</taxon>
        <taxon>Chromadorea</taxon>
        <taxon>Rhabditida</taxon>
        <taxon>Rhabditina</taxon>
        <taxon>Rhabditomorpha</taxon>
        <taxon>Rhabditoidea</taxon>
        <taxon>Rhabditidae</taxon>
        <taxon>Peloderinae</taxon>
        <taxon>Caenorhabditis</taxon>
    </lineage>
</organism>
<feature type="domain" description="K Homology" evidence="3">
    <location>
        <begin position="81"/>
        <end position="150"/>
    </location>
</feature>
<dbReference type="InterPro" id="IPR004088">
    <property type="entry name" value="KH_dom_type_1"/>
</dbReference>
<dbReference type="GO" id="GO:0003723">
    <property type="term" value="F:RNA binding"/>
    <property type="evidence" value="ECO:0007669"/>
    <property type="project" value="UniProtKB-UniRule"/>
</dbReference>
<dbReference type="GO" id="GO:0006355">
    <property type="term" value="P:regulation of DNA-templated transcription"/>
    <property type="evidence" value="ECO:0007669"/>
    <property type="project" value="TreeGrafter"/>
</dbReference>
<dbReference type="Gene3D" id="3.90.1140.10">
    <property type="entry name" value="Cyclic phosphodiesterase"/>
    <property type="match status" value="1"/>
</dbReference>
<dbReference type="Pfam" id="PF00013">
    <property type="entry name" value="KH_1"/>
    <property type="match status" value="1"/>
</dbReference>
<evidence type="ECO:0000256" key="1">
    <source>
        <dbReference type="PROSITE-ProRule" id="PRU00117"/>
    </source>
</evidence>
<evidence type="ECO:0000313" key="5">
    <source>
        <dbReference type="Proteomes" id="UP001152747"/>
    </source>
</evidence>
<keyword evidence="5" id="KW-1185">Reference proteome</keyword>
<dbReference type="InterPro" id="IPR036612">
    <property type="entry name" value="KH_dom_type_1_sf"/>
</dbReference>
<reference evidence="4" key="1">
    <citation type="submission" date="2022-11" db="EMBL/GenBank/DDBJ databases">
        <authorList>
            <person name="Kikuchi T."/>
        </authorList>
    </citation>
    <scope>NUCLEOTIDE SEQUENCE</scope>
    <source>
        <strain evidence="4">PS1010</strain>
    </source>
</reference>
<dbReference type="InterPro" id="IPR009210">
    <property type="entry name" value="ASCC1"/>
</dbReference>
<dbReference type="InterPro" id="IPR004087">
    <property type="entry name" value="KH_dom"/>
</dbReference>
<keyword evidence="1" id="KW-0694">RNA-binding</keyword>
<feature type="compositionally biased region" description="Polar residues" evidence="2">
    <location>
        <begin position="21"/>
        <end position="35"/>
    </location>
</feature>
<comment type="caution">
    <text evidence="4">The sequence shown here is derived from an EMBL/GenBank/DDBJ whole genome shotgun (WGS) entry which is preliminary data.</text>
</comment>
<dbReference type="EMBL" id="CANHGI010000002">
    <property type="protein sequence ID" value="CAI5441441.1"/>
    <property type="molecule type" value="Genomic_DNA"/>
</dbReference>
<evidence type="ECO:0000259" key="3">
    <source>
        <dbReference type="SMART" id="SM00322"/>
    </source>
</evidence>
<dbReference type="GO" id="GO:0005634">
    <property type="term" value="C:nucleus"/>
    <property type="evidence" value="ECO:0007669"/>
    <property type="project" value="TreeGrafter"/>
</dbReference>
<evidence type="ECO:0000313" key="4">
    <source>
        <dbReference type="EMBL" id="CAI5441441.1"/>
    </source>
</evidence>
<gene>
    <name evidence="4" type="ORF">CAMP_LOCUS4078</name>
</gene>
<evidence type="ECO:0000256" key="2">
    <source>
        <dbReference type="SAM" id="MobiDB-lite"/>
    </source>
</evidence>
<dbReference type="Gene3D" id="3.30.1370.10">
    <property type="entry name" value="K Homology domain, type 1"/>
    <property type="match status" value="1"/>
</dbReference>
<feature type="region of interest" description="Disordered" evidence="2">
    <location>
        <begin position="21"/>
        <end position="46"/>
    </location>
</feature>
<dbReference type="PANTHER" id="PTHR13360:SF1">
    <property type="entry name" value="ACTIVATING SIGNAL COINTEGRATOR 1 COMPLEX SUBUNIT 1"/>
    <property type="match status" value="1"/>
</dbReference>
<dbReference type="PROSITE" id="PS50084">
    <property type="entry name" value="KH_TYPE_1"/>
    <property type="match status" value="1"/>
</dbReference>
<dbReference type="SUPFAM" id="SSF54791">
    <property type="entry name" value="Eukaryotic type KH-domain (KH-domain type I)"/>
    <property type="match status" value="1"/>
</dbReference>
<dbReference type="SMART" id="SM00322">
    <property type="entry name" value="KH"/>
    <property type="match status" value="1"/>
</dbReference>
<dbReference type="AlphaFoldDB" id="A0A9P1IC50"/>
<proteinExistence type="predicted"/>
<dbReference type="Proteomes" id="UP001152747">
    <property type="component" value="Unassembled WGS sequence"/>
</dbReference>
<sequence>MSYPLVAGIYEIDGRQYRKTPYQSLVPETNSASSKKPNREKFRDVPDVYEDEPACTISSESQKPPEISQIDPRILIHSNGKKWTAEINVPASLMGKFFGQNRRSLKILEDETGCKIKTPRKEKHAPCEITSIQSLENVQRCLDRIEIFLVDAKRTMRITHFIAFPCDHPEIQENFGFFRDAILSGDHFDASCKKEKLFTSPARLHLTLETVVIFDEVEDLEKIENVFEDLKMEISKILNSKPLILDIQGIDIMNDDPSNVNVLYAKIKGENVQKIANLTRDTFIQAGFTKSTSESEEDVKLHMTLMNARYVSQAENLKSRYSFDATAILEEMKEMYFGTVQVSQICLCPLNSTTSKQQFYTKLATLNF</sequence>
<dbReference type="CDD" id="cd00105">
    <property type="entry name" value="KH-I"/>
    <property type="match status" value="1"/>
</dbReference>
<dbReference type="GO" id="GO:0006307">
    <property type="term" value="P:DNA alkylation repair"/>
    <property type="evidence" value="ECO:0007669"/>
    <property type="project" value="InterPro"/>
</dbReference>
<name>A0A9P1IC50_9PELO</name>
<accession>A0A9P1IC50</accession>
<dbReference type="OrthoDB" id="277832at2759"/>